<name>A0AAW5VAE0_9LEPT</name>
<feature type="domain" description="Flagellar Assembly Protein A N-terminal region" evidence="2">
    <location>
        <begin position="36"/>
        <end position="194"/>
    </location>
</feature>
<dbReference type="InterPro" id="IPR046866">
    <property type="entry name" value="FapA_N"/>
</dbReference>
<evidence type="ECO:0000313" key="5">
    <source>
        <dbReference type="Proteomes" id="UP001208540"/>
    </source>
</evidence>
<dbReference type="Proteomes" id="UP001208912">
    <property type="component" value="Unassembled WGS sequence"/>
</dbReference>
<feature type="coiled-coil region" evidence="1">
    <location>
        <begin position="408"/>
        <end position="457"/>
    </location>
</feature>
<dbReference type="Pfam" id="PF03961">
    <property type="entry name" value="FapA"/>
    <property type="match status" value="1"/>
</dbReference>
<comment type="caution">
    <text evidence="4">The sequence shown here is derived from an EMBL/GenBank/DDBJ whole genome shotgun (WGS) entry which is preliminary data.</text>
</comment>
<dbReference type="InterPro" id="IPR046865">
    <property type="entry name" value="FapA_b_solenoid"/>
</dbReference>
<keyword evidence="1" id="KW-0175">Coiled coil</keyword>
<dbReference type="Pfam" id="PF20250">
    <property type="entry name" value="FapA_N"/>
    <property type="match status" value="1"/>
</dbReference>
<organism evidence="4 5">
    <name type="scientific">Leptospira soteropolitanensis</name>
    <dbReference type="NCBI Taxonomy" id="2950025"/>
    <lineage>
        <taxon>Bacteria</taxon>
        <taxon>Pseudomonadati</taxon>
        <taxon>Spirochaetota</taxon>
        <taxon>Spirochaetia</taxon>
        <taxon>Leptospirales</taxon>
        <taxon>Leptospiraceae</taxon>
        <taxon>Leptospira</taxon>
    </lineage>
</organism>
<dbReference type="PANTHER" id="PTHR38032">
    <property type="entry name" value="POLYMERASE-RELATED"/>
    <property type="match status" value="1"/>
</dbReference>
<reference evidence="4 6" key="1">
    <citation type="submission" date="2022-06" db="EMBL/GenBank/DDBJ databases">
        <title>Leptospira isolates from biofilms formed at urban environments.</title>
        <authorList>
            <person name="Ribeiro P.S."/>
            <person name="Sousa T."/>
            <person name="Carvalho N."/>
            <person name="Aburjaile F."/>
            <person name="Neves F."/>
            <person name="Oliveira D."/>
            <person name="Blanco L."/>
            <person name="Lima J."/>
            <person name="Costa F."/>
            <person name="Brenig B."/>
            <person name="Soares S."/>
            <person name="Ramos R."/>
            <person name="Goes-Neto A."/>
            <person name="Matiuzzi M."/>
            <person name="Azevedo V."/>
            <person name="Ristow P."/>
        </authorList>
    </citation>
    <scope>NUCLEOTIDE SEQUENCE</scope>
    <source>
        <strain evidence="3 6">VSF19</strain>
        <strain evidence="4">VSF20</strain>
    </source>
</reference>
<evidence type="ECO:0000313" key="4">
    <source>
        <dbReference type="EMBL" id="MCW7528591.1"/>
    </source>
</evidence>
<sequence length="513" mass="56930">MAESIEFVVSPKKNADTFNRMDVKNAPDFNPERGLKIQISEDRLTATLVAKPIWLLGGSMSNILIYEALDNASIHRDRILMKEVDLAAIEIDKILKDPTKVKEEFNFVVAQGKPAKQGESGWIKFYFPRAQRVVLKDDGSADYRNINKYVHVKEGERLATLFEGVAGEQGIDVLGNPIYPNPIDRPRLTLGKNILPKTVEDPEKPGRQLKEYFASLSGVVFSTDTSLTVSPELNIESNIGLGTGNINFEGTIRVKGTIEEGAIVNCQGSLYLDGNVESSDVVVGEDLEVKGGVKAKGKGVIRIKGDLRAKFIENANLEIDGDCIVENFILGSKILCLGNVILTGESSSIIGSDIISYQGITVSSLGSTAQMDTIVEVGFHYKNDRLLTEGSTRLAEFERELEALVPEIQKIKEVVQRSRGKLDDARKEKFKEIFDAYQKKNKTVELLRSKIEELKGARYNQDNVKVVVRNTAHPGAVIKYRRQVEKITKAQTAFVMNFFPNQEKAMLTAFKGK</sequence>
<dbReference type="InterPro" id="IPR005646">
    <property type="entry name" value="FapA"/>
</dbReference>
<keyword evidence="6" id="KW-1185">Reference proteome</keyword>
<evidence type="ECO:0000313" key="3">
    <source>
        <dbReference type="EMBL" id="MCW7524724.1"/>
    </source>
</evidence>
<protein>
    <submittedName>
        <fullName evidence="4">FapA family protein</fullName>
    </submittedName>
</protein>
<dbReference type="Proteomes" id="UP001208540">
    <property type="component" value="Unassembled WGS sequence"/>
</dbReference>
<evidence type="ECO:0000256" key="1">
    <source>
        <dbReference type="SAM" id="Coils"/>
    </source>
</evidence>
<accession>A0AAW5VAE0</accession>
<gene>
    <name evidence="3" type="ORF">ND861_00075</name>
    <name evidence="4" type="ORF">ND862_00075</name>
</gene>
<evidence type="ECO:0000313" key="6">
    <source>
        <dbReference type="Proteomes" id="UP001208912"/>
    </source>
</evidence>
<dbReference type="EMBL" id="JAMQPL010000001">
    <property type="protein sequence ID" value="MCW7528591.1"/>
    <property type="molecule type" value="Genomic_DNA"/>
</dbReference>
<dbReference type="EMBL" id="JAMQPM010000001">
    <property type="protein sequence ID" value="MCW7524724.1"/>
    <property type="molecule type" value="Genomic_DNA"/>
</dbReference>
<dbReference type="AlphaFoldDB" id="A0AAW5VAE0"/>
<evidence type="ECO:0000259" key="2">
    <source>
        <dbReference type="Pfam" id="PF20250"/>
    </source>
</evidence>
<dbReference type="PANTHER" id="PTHR38032:SF1">
    <property type="entry name" value="RNA-BINDING PROTEIN KHPB N-TERMINAL DOMAIN-CONTAINING PROTEIN"/>
    <property type="match status" value="1"/>
</dbReference>
<proteinExistence type="predicted"/>